<gene>
    <name evidence="1" type="ORF">DFA_07816</name>
</gene>
<dbReference type="RefSeq" id="XP_004355312.1">
    <property type="nucleotide sequence ID" value="XM_004355260.1"/>
</dbReference>
<proteinExistence type="predicted"/>
<name>F4Q3G9_CACFS</name>
<dbReference type="AlphaFoldDB" id="F4Q3G9"/>
<protein>
    <submittedName>
        <fullName evidence="1">Uncharacterized protein</fullName>
    </submittedName>
</protein>
<accession>F4Q3G9</accession>
<sequence length="66" mass="7975">MFYEDWLNDNQELEAQVIQEEANRIKFVNYARVLLEHIRVGRLTLNQAIRLVIKNINSMSYYQDDE</sequence>
<dbReference type="Proteomes" id="UP000007797">
    <property type="component" value="Unassembled WGS sequence"/>
</dbReference>
<dbReference type="GeneID" id="14868828"/>
<organism evidence="1 2">
    <name type="scientific">Cavenderia fasciculata</name>
    <name type="common">Slime mold</name>
    <name type="synonym">Dictyostelium fasciculatum</name>
    <dbReference type="NCBI Taxonomy" id="261658"/>
    <lineage>
        <taxon>Eukaryota</taxon>
        <taxon>Amoebozoa</taxon>
        <taxon>Evosea</taxon>
        <taxon>Eumycetozoa</taxon>
        <taxon>Dictyostelia</taxon>
        <taxon>Acytosteliales</taxon>
        <taxon>Cavenderiaceae</taxon>
        <taxon>Cavenderia</taxon>
    </lineage>
</organism>
<dbReference type="KEGG" id="dfa:DFA_07816"/>
<evidence type="ECO:0000313" key="2">
    <source>
        <dbReference type="Proteomes" id="UP000007797"/>
    </source>
</evidence>
<dbReference type="EMBL" id="GL883021">
    <property type="protein sequence ID" value="EGG16838.1"/>
    <property type="molecule type" value="Genomic_DNA"/>
</dbReference>
<reference evidence="2" key="1">
    <citation type="journal article" date="2011" name="Genome Res.">
        <title>Phylogeny-wide analysis of social amoeba genomes highlights ancient origins for complex intercellular communication.</title>
        <authorList>
            <person name="Heidel A.J."/>
            <person name="Lawal H.M."/>
            <person name="Felder M."/>
            <person name="Schilde C."/>
            <person name="Helps N.R."/>
            <person name="Tunggal B."/>
            <person name="Rivero F."/>
            <person name="John U."/>
            <person name="Schleicher M."/>
            <person name="Eichinger L."/>
            <person name="Platzer M."/>
            <person name="Noegel A.A."/>
            <person name="Schaap P."/>
            <person name="Gloeckner G."/>
        </authorList>
    </citation>
    <scope>NUCLEOTIDE SEQUENCE [LARGE SCALE GENOMIC DNA]</scope>
    <source>
        <strain evidence="2">SH3</strain>
    </source>
</reference>
<keyword evidence="2" id="KW-1185">Reference proteome</keyword>
<evidence type="ECO:0000313" key="1">
    <source>
        <dbReference type="EMBL" id="EGG16838.1"/>
    </source>
</evidence>